<evidence type="ECO:0000313" key="13">
    <source>
        <dbReference type="Proteomes" id="UP000761534"/>
    </source>
</evidence>
<evidence type="ECO:0000256" key="10">
    <source>
        <dbReference type="PIRSR" id="PIRSR000089-1"/>
    </source>
</evidence>
<dbReference type="EMBL" id="SWFS01000055">
    <property type="protein sequence ID" value="KAA8917205.1"/>
    <property type="molecule type" value="Genomic_DNA"/>
</dbReference>
<evidence type="ECO:0000313" key="12">
    <source>
        <dbReference type="EMBL" id="KAA8917205.1"/>
    </source>
</evidence>
<evidence type="ECO:0000256" key="9">
    <source>
        <dbReference type="PIRNR" id="PIRNR000089"/>
    </source>
</evidence>
<evidence type="ECO:0000256" key="2">
    <source>
        <dbReference type="ARBA" id="ARBA00005817"/>
    </source>
</evidence>
<evidence type="ECO:0000256" key="7">
    <source>
        <dbReference type="ARBA" id="ARBA00022982"/>
    </source>
</evidence>
<dbReference type="InterPro" id="IPR029035">
    <property type="entry name" value="DHS-like_NAD/FAD-binding_dom"/>
</dbReference>
<dbReference type="VEuPathDB" id="FungiDB:TRICI_000656"/>
<dbReference type="GO" id="GO:0033539">
    <property type="term" value="P:fatty acid beta-oxidation using acyl-CoA dehydrogenase"/>
    <property type="evidence" value="ECO:0007669"/>
    <property type="project" value="TreeGrafter"/>
</dbReference>
<dbReference type="AlphaFoldDB" id="A0A642VCW1"/>
<evidence type="ECO:0000259" key="11">
    <source>
        <dbReference type="SMART" id="SM00893"/>
    </source>
</evidence>
<dbReference type="Pfam" id="PF00766">
    <property type="entry name" value="ETF_alpha"/>
    <property type="match status" value="1"/>
</dbReference>
<dbReference type="InterPro" id="IPR014730">
    <property type="entry name" value="ETF_a/b_N"/>
</dbReference>
<comment type="subcellular location">
    <subcellularLocation>
        <location evidence="1 9">Mitochondrion matrix</location>
    </subcellularLocation>
</comment>
<dbReference type="GO" id="GO:0009055">
    <property type="term" value="F:electron transfer activity"/>
    <property type="evidence" value="ECO:0007669"/>
    <property type="project" value="InterPro"/>
</dbReference>
<dbReference type="PANTHER" id="PTHR43153">
    <property type="entry name" value="ELECTRON TRANSFER FLAVOPROTEIN ALPHA"/>
    <property type="match status" value="1"/>
</dbReference>
<evidence type="ECO:0000256" key="6">
    <source>
        <dbReference type="ARBA" id="ARBA00022827"/>
    </source>
</evidence>
<dbReference type="SUPFAM" id="SSF52467">
    <property type="entry name" value="DHS-like NAD/FAD-binding domain"/>
    <property type="match status" value="1"/>
</dbReference>
<evidence type="ECO:0000256" key="3">
    <source>
        <dbReference type="ARBA" id="ARBA00011355"/>
    </source>
</evidence>
<dbReference type="InterPro" id="IPR033947">
    <property type="entry name" value="ETF_alpha_N"/>
</dbReference>
<feature type="binding site" evidence="10">
    <location>
        <begin position="284"/>
        <end position="291"/>
    </location>
    <ligand>
        <name>FAD</name>
        <dbReference type="ChEBI" id="CHEBI:57692"/>
    </ligand>
</feature>
<dbReference type="GO" id="GO:0050660">
    <property type="term" value="F:flavin adenine dinucleotide binding"/>
    <property type="evidence" value="ECO:0007669"/>
    <property type="project" value="InterPro"/>
</dbReference>
<evidence type="ECO:0000256" key="5">
    <source>
        <dbReference type="ARBA" id="ARBA00022630"/>
    </source>
</evidence>
<proteinExistence type="inferred from homology"/>
<feature type="binding site" evidence="10">
    <location>
        <begin position="267"/>
        <end position="271"/>
    </location>
    <ligand>
        <name>FAD</name>
        <dbReference type="ChEBI" id="CHEBI:57692"/>
    </ligand>
</feature>
<dbReference type="FunFam" id="3.40.50.1220:FF:000001">
    <property type="entry name" value="Electron transfer flavoprotein, alpha subunit"/>
    <property type="match status" value="1"/>
</dbReference>
<keyword evidence="5 9" id="KW-0285">Flavoprotein</keyword>
<dbReference type="InterPro" id="IPR014729">
    <property type="entry name" value="Rossmann-like_a/b/a_fold"/>
</dbReference>
<dbReference type="InterPro" id="IPR018206">
    <property type="entry name" value="ETF_asu_C_CS"/>
</dbReference>
<comment type="caution">
    <text evidence="12">The sequence shown here is derived from an EMBL/GenBank/DDBJ whole genome shotgun (WGS) entry which is preliminary data.</text>
</comment>
<dbReference type="Gene3D" id="3.40.50.1220">
    <property type="entry name" value="TPP-binding domain"/>
    <property type="match status" value="1"/>
</dbReference>
<name>A0A642VCW1_9ASCO</name>
<feature type="binding site" evidence="10">
    <location>
        <position position="305"/>
    </location>
    <ligand>
        <name>FAD</name>
        <dbReference type="ChEBI" id="CHEBI:57692"/>
    </ligand>
</feature>
<feature type="binding site" evidence="10">
    <location>
        <position position="227"/>
    </location>
    <ligand>
        <name>FAD</name>
        <dbReference type="ChEBI" id="CHEBI:57692"/>
    </ligand>
</feature>
<evidence type="ECO:0000256" key="8">
    <source>
        <dbReference type="ARBA" id="ARBA00025416"/>
    </source>
</evidence>
<dbReference type="InterPro" id="IPR001308">
    <property type="entry name" value="ETF_a/FixB"/>
</dbReference>
<reference evidence="12" key="1">
    <citation type="journal article" date="2019" name="G3 (Bethesda)">
        <title>Genome Assemblies of Two Rare Opportunistic Yeast Pathogens: Diutina rugosa (syn. Candida rugosa) and Trichomonascus ciferrii (syn. Candida ciferrii).</title>
        <authorList>
            <person name="Mixao V."/>
            <person name="Saus E."/>
            <person name="Hansen A.P."/>
            <person name="Lass-Florl C."/>
            <person name="Gabaldon T."/>
        </authorList>
    </citation>
    <scope>NUCLEOTIDE SEQUENCE</scope>
    <source>
        <strain evidence="12">CBS 4856</strain>
    </source>
</reference>
<dbReference type="FunFam" id="3.40.50.620:FF:000041">
    <property type="entry name" value="Electron transfer flavoprotein alpha subunit"/>
    <property type="match status" value="1"/>
</dbReference>
<evidence type="ECO:0000256" key="4">
    <source>
        <dbReference type="ARBA" id="ARBA00022448"/>
    </source>
</evidence>
<comment type="function">
    <text evidence="8 9">The electron transfer flavoprotein serves as a specific electron acceptor for several dehydrogenases, including five acyl-CoA dehydrogenases, glutaryl-CoA and sarcosine dehydrogenase. It transfers the electrons to the main mitochondrial respiratory chain via ETF-ubiquinone oxidoreductase (ETF dehydrogenase).</text>
</comment>
<accession>A0A642VCW1</accession>
<dbReference type="PIRSF" id="PIRSF000089">
    <property type="entry name" value="Electra_flavoP_a"/>
    <property type="match status" value="1"/>
</dbReference>
<keyword evidence="4 9" id="KW-0813">Transport</keyword>
<feature type="binding site" evidence="10">
    <location>
        <begin position="253"/>
        <end position="254"/>
    </location>
    <ligand>
        <name>FAD</name>
        <dbReference type="ChEBI" id="CHEBI:57692"/>
    </ligand>
</feature>
<dbReference type="Gene3D" id="3.40.50.620">
    <property type="entry name" value="HUPs"/>
    <property type="match status" value="1"/>
</dbReference>
<dbReference type="InterPro" id="IPR014731">
    <property type="entry name" value="ETF_asu_C"/>
</dbReference>
<dbReference type="OrthoDB" id="1715808at2759"/>
<dbReference type="CDD" id="cd01715">
    <property type="entry name" value="ETF_alpha"/>
    <property type="match status" value="1"/>
</dbReference>
<feature type="domain" description="Electron transfer flavoprotein alpha/beta-subunit N-terminal" evidence="11">
    <location>
        <begin position="23"/>
        <end position="207"/>
    </location>
</feature>
<organism evidence="12 13">
    <name type="scientific">Trichomonascus ciferrii</name>
    <dbReference type="NCBI Taxonomy" id="44093"/>
    <lineage>
        <taxon>Eukaryota</taxon>
        <taxon>Fungi</taxon>
        <taxon>Dikarya</taxon>
        <taxon>Ascomycota</taxon>
        <taxon>Saccharomycotina</taxon>
        <taxon>Dipodascomycetes</taxon>
        <taxon>Dipodascales</taxon>
        <taxon>Trichomonascaceae</taxon>
        <taxon>Trichomonascus</taxon>
        <taxon>Trichomonascus ciferrii complex</taxon>
    </lineage>
</organism>
<dbReference type="Pfam" id="PF01012">
    <property type="entry name" value="ETF"/>
    <property type="match status" value="1"/>
</dbReference>
<gene>
    <name evidence="12" type="ORF">TRICI_000656</name>
</gene>
<keyword evidence="13" id="KW-1185">Reference proteome</keyword>
<dbReference type="PANTHER" id="PTHR43153:SF1">
    <property type="entry name" value="ELECTRON TRANSFER FLAVOPROTEIN SUBUNIT ALPHA, MITOCHONDRIAL"/>
    <property type="match status" value="1"/>
</dbReference>
<evidence type="ECO:0000256" key="1">
    <source>
        <dbReference type="ARBA" id="ARBA00004305"/>
    </source>
</evidence>
<dbReference type="SUPFAM" id="SSF52402">
    <property type="entry name" value="Adenine nucleotide alpha hydrolases-like"/>
    <property type="match status" value="1"/>
</dbReference>
<keyword evidence="9" id="KW-0496">Mitochondrion</keyword>
<sequence length="336" mass="34767">MLSTLLKRGRPFATMRPLRGLSTLAVVENAGSAPTPGSLSAITAASQLGEGNSITALVAGSNAKEVAERVSKVAGVSKVLTAVNGNYDRNLPENLATLIAENVKKHGFSHVLAPASGFGKNVLPRAGALLDVQPISDITAVESENTFVRPIYAGNALATTKSNDPIKLVSVRSSAFAQAAEDAQAAAAIEDAVDPDSPLLSEFVSEELTKSERPDLGTAQKVVSGGRGLKDKENFDKVIYPFADALGAAVGASRAAVDSGFADNSLQVGQTGKVVAPELYVAVGISGAIQHLAGMKDSKTIVAINKDPEAPIFQVADLGLVQDLFQAVPELTEKLK</sequence>
<dbReference type="PROSITE" id="PS00696">
    <property type="entry name" value="ETF_ALPHA"/>
    <property type="match status" value="1"/>
</dbReference>
<comment type="subunit">
    <text evidence="3 9">Heterodimer of an alpha and a beta subunit.</text>
</comment>
<comment type="cofactor">
    <cofactor evidence="9 10">
        <name>FAD</name>
        <dbReference type="ChEBI" id="CHEBI:57692"/>
    </cofactor>
    <text evidence="9 10">Binds 1 FAD per dimer.</text>
</comment>
<dbReference type="SMART" id="SM00893">
    <property type="entry name" value="ETF"/>
    <property type="match status" value="1"/>
</dbReference>
<keyword evidence="7 9" id="KW-0249">Electron transport</keyword>
<keyword evidence="6 9" id="KW-0274">FAD</keyword>
<protein>
    <recommendedName>
        <fullName evidence="9">Probable electron transfer flavoprotein subunit alpha</fullName>
    </recommendedName>
</protein>
<dbReference type="GO" id="GO:0005759">
    <property type="term" value="C:mitochondrial matrix"/>
    <property type="evidence" value="ECO:0007669"/>
    <property type="project" value="UniProtKB-SubCell"/>
</dbReference>
<dbReference type="Proteomes" id="UP000761534">
    <property type="component" value="Unassembled WGS sequence"/>
</dbReference>
<comment type="similarity">
    <text evidence="2 9">Belongs to the ETF alpha-subunit/FixB family.</text>
</comment>